<dbReference type="Pfam" id="PF02775">
    <property type="entry name" value="TPP_enzyme_C"/>
    <property type="match status" value="1"/>
</dbReference>
<dbReference type="InterPro" id="IPR011766">
    <property type="entry name" value="TPP_enzyme_TPP-bd"/>
</dbReference>
<evidence type="ECO:0000259" key="9">
    <source>
        <dbReference type="Pfam" id="PF02776"/>
    </source>
</evidence>
<dbReference type="PANTHER" id="PTHR42916">
    <property type="entry name" value="2-SUCCINYL-5-ENOLPYRUVYL-6-HYDROXY-3-CYCLOHEXENE-1-CARBOXYLATE SYNTHASE"/>
    <property type="match status" value="1"/>
</dbReference>
<dbReference type="EC" id="2.2.1.9" evidence="6"/>
<dbReference type="AlphaFoldDB" id="A0A4Q9KL38"/>
<dbReference type="InterPro" id="IPR012001">
    <property type="entry name" value="Thiamin_PyroP_enz_TPP-bd_dom"/>
</dbReference>
<dbReference type="UniPathway" id="UPA00079"/>
<dbReference type="Pfam" id="PF02776">
    <property type="entry name" value="TPP_enzyme_N"/>
    <property type="match status" value="1"/>
</dbReference>
<name>A0A4Q9KL38_PROTD</name>
<comment type="cofactor">
    <cofactor evidence="6">
        <name>Mg(2+)</name>
        <dbReference type="ChEBI" id="CHEBI:18420"/>
    </cofactor>
    <cofactor evidence="6">
        <name>Mn(2+)</name>
        <dbReference type="ChEBI" id="CHEBI:29035"/>
    </cofactor>
</comment>
<dbReference type="GO" id="GO:0030145">
    <property type="term" value="F:manganese ion binding"/>
    <property type="evidence" value="ECO:0007669"/>
    <property type="project" value="UniProtKB-UniRule"/>
</dbReference>
<evidence type="ECO:0000256" key="2">
    <source>
        <dbReference type="ARBA" id="ARBA00022723"/>
    </source>
</evidence>
<proteinExistence type="inferred from homology"/>
<dbReference type="HAMAP" id="MF_01659">
    <property type="entry name" value="MenD"/>
    <property type="match status" value="1"/>
</dbReference>
<dbReference type="NCBIfam" id="TIGR00173">
    <property type="entry name" value="menD"/>
    <property type="match status" value="1"/>
</dbReference>
<dbReference type="PANTHER" id="PTHR42916:SF1">
    <property type="entry name" value="PROTEIN PHYLLO, CHLOROPLASTIC"/>
    <property type="match status" value="1"/>
</dbReference>
<keyword evidence="3 6" id="KW-0460">Magnesium</keyword>
<dbReference type="GO" id="GO:0009234">
    <property type="term" value="P:menaquinone biosynthetic process"/>
    <property type="evidence" value="ECO:0007669"/>
    <property type="project" value="UniProtKB-UniRule"/>
</dbReference>
<feature type="domain" description="Thiamine pyrophosphate enzyme TPP-binding" evidence="8">
    <location>
        <begin position="423"/>
        <end position="553"/>
    </location>
</feature>
<dbReference type="CDD" id="cd02009">
    <property type="entry name" value="TPP_SHCHC_synthase"/>
    <property type="match status" value="1"/>
</dbReference>
<dbReference type="GO" id="GO:0000287">
    <property type="term" value="F:magnesium ion binding"/>
    <property type="evidence" value="ECO:0007669"/>
    <property type="project" value="UniProtKB-UniRule"/>
</dbReference>
<dbReference type="GO" id="GO:0070204">
    <property type="term" value="F:2-succinyl-5-enolpyruvyl-6-hydroxy-3-cyclohexene-1-carboxylic-acid synthase activity"/>
    <property type="evidence" value="ECO:0007669"/>
    <property type="project" value="UniProtKB-UniRule"/>
</dbReference>
<comment type="pathway">
    <text evidence="6">Quinol/quinone metabolism; 1,4-dihydroxy-2-naphthoate biosynthesis; 1,4-dihydroxy-2-naphthoate from chorismate: step 2/7.</text>
</comment>
<evidence type="ECO:0000256" key="1">
    <source>
        <dbReference type="ARBA" id="ARBA00022679"/>
    </source>
</evidence>
<reference evidence="10 11" key="1">
    <citation type="submission" date="2019-01" db="EMBL/GenBank/DDBJ databases">
        <title>Lactibacter flavus gen. nov., sp. nov., a novel bacterium of the family Propionibacteriaceae isolated from raw milk and dairy products.</title>
        <authorList>
            <person name="Huptas C."/>
            <person name="Wenning M."/>
            <person name="Breitenwieser F."/>
            <person name="Doll E."/>
            <person name="Von Neubeck M."/>
            <person name="Busse H.-J."/>
            <person name="Scherer S."/>
        </authorList>
    </citation>
    <scope>NUCLEOTIDE SEQUENCE [LARGE SCALE GENOMIC DNA]</scope>
    <source>
        <strain evidence="10 11">DSM 22130</strain>
    </source>
</reference>
<dbReference type="OrthoDB" id="9791859at2"/>
<keyword evidence="2 6" id="KW-0479">Metal-binding</keyword>
<accession>A0A4Q9KL38</accession>
<keyword evidence="4 6" id="KW-0786">Thiamine pyrophosphate</keyword>
<evidence type="ECO:0000313" key="10">
    <source>
        <dbReference type="EMBL" id="TBT94369.1"/>
    </source>
</evidence>
<evidence type="ECO:0000256" key="7">
    <source>
        <dbReference type="SAM" id="MobiDB-lite"/>
    </source>
</evidence>
<comment type="subunit">
    <text evidence="6">Homodimer.</text>
</comment>
<dbReference type="Proteomes" id="UP000291933">
    <property type="component" value="Unassembled WGS sequence"/>
</dbReference>
<dbReference type="PROSITE" id="PS51257">
    <property type="entry name" value="PROKAR_LIPOPROTEIN"/>
    <property type="match status" value="1"/>
</dbReference>
<keyword evidence="6" id="KW-0474">Menaquinone biosynthesis</keyword>
<comment type="caution">
    <text evidence="10">The sequence shown here is derived from an EMBL/GenBank/DDBJ whole genome shotgun (WGS) entry which is preliminary data.</text>
</comment>
<evidence type="ECO:0000256" key="5">
    <source>
        <dbReference type="ARBA" id="ARBA00023211"/>
    </source>
</evidence>
<comment type="function">
    <text evidence="6">Catalyzes the thiamine diphosphate-dependent decarboxylation of 2-oxoglutarate and the subsequent addition of the resulting succinic semialdehyde-thiamine pyrophosphate anion to isochorismate to yield 2-succinyl-5-enolpyruvyl-6-hydroxy-3-cyclohexene-1-carboxylate (SEPHCHC).</text>
</comment>
<dbReference type="SUPFAM" id="SSF52518">
    <property type="entry name" value="Thiamin diphosphate-binding fold (THDP-binding)"/>
    <property type="match status" value="2"/>
</dbReference>
<dbReference type="Gene3D" id="3.40.50.1220">
    <property type="entry name" value="TPP-binding domain"/>
    <property type="match status" value="1"/>
</dbReference>
<keyword evidence="5 6" id="KW-0464">Manganese</keyword>
<feature type="compositionally biased region" description="Basic residues" evidence="7">
    <location>
        <begin position="1"/>
        <end position="11"/>
    </location>
</feature>
<comment type="similarity">
    <text evidence="6">Belongs to the TPP enzyme family. MenD subfamily.</text>
</comment>
<comment type="catalytic activity">
    <reaction evidence="6">
        <text>isochorismate + 2-oxoglutarate + H(+) = 5-enolpyruvoyl-6-hydroxy-2-succinyl-cyclohex-3-ene-1-carboxylate + CO2</text>
        <dbReference type="Rhea" id="RHEA:25593"/>
        <dbReference type="ChEBI" id="CHEBI:15378"/>
        <dbReference type="ChEBI" id="CHEBI:16526"/>
        <dbReference type="ChEBI" id="CHEBI:16810"/>
        <dbReference type="ChEBI" id="CHEBI:29780"/>
        <dbReference type="ChEBI" id="CHEBI:58818"/>
        <dbReference type="EC" id="2.2.1.9"/>
    </reaction>
</comment>
<dbReference type="InterPro" id="IPR029061">
    <property type="entry name" value="THDP-binding"/>
</dbReference>
<dbReference type="EMBL" id="SDMR01000014">
    <property type="protein sequence ID" value="TBT94369.1"/>
    <property type="molecule type" value="Genomic_DNA"/>
</dbReference>
<protein>
    <recommendedName>
        <fullName evidence="6">2-succinyl-5-enolpyruvyl-6-hydroxy-3-cyclohexene-1-carboxylate synthase</fullName>
        <shortName evidence="6">SEPHCHC synthase</shortName>
        <ecNumber evidence="6">2.2.1.9</ecNumber>
    </recommendedName>
    <alternativeName>
        <fullName evidence="6">Menaquinone biosynthesis protein MenD</fullName>
    </alternativeName>
</protein>
<dbReference type="PIRSF" id="PIRSF004983">
    <property type="entry name" value="MenD"/>
    <property type="match status" value="1"/>
</dbReference>
<dbReference type="InterPro" id="IPR004433">
    <property type="entry name" value="MenaQ_synth_MenD"/>
</dbReference>
<sequence length="573" mass="58395">MGRRAAGRRRVAPALADDGGPSVVSSSAACARVLVAQLVAQGVRELVLCPGSRSAPLALAAVEADALGVLRLHVRTDERSAGFLALGLAKASGLPVAVVTTSGTAVGNLLPAVMEASHSGVGVVVVSADRPAALVGFGANQTTEQIGIFDGFVRYTARVTSAAHPDTWAAQTAKACVLAATGPVHLNVELDVPLVDSPAVPELADRATTVPEPVEGSLAHLIATAGPLQRHRAGLAEAPATELLVGPRTVIIAGDERDASGAAAAALAASAGVPLIAEPSSNARTAGALRCGRLVLTTPLADQVERVLVFGHPTLSRPVTRLLSRPDVEVIAVASDDADWPDPGHRVRLVTPALRLDTGDPGWLAAWQDADAAASERVDGVLADAGLTGWSLARAVWDACSGRPLVLGASQLIRDADLVPITDRPPTVYANRGLAGIDGTVSTAVGVALALGGPALALMGDLTFLHDSNGLAIGPGEPRPDLRLVVGDDSGGSIFATLEYGEDRFAGVFERAFATPSGVDLAVLAASYGVPVTIVETDADLAVALGRPIKGVDVVIVKLDRSNRRQLSQALLG</sequence>
<keyword evidence="1 6" id="KW-0808">Transferase</keyword>
<feature type="domain" description="Thiamine pyrophosphate enzyme N-terminal TPP-binding" evidence="9">
    <location>
        <begin position="31"/>
        <end position="142"/>
    </location>
</feature>
<evidence type="ECO:0000256" key="6">
    <source>
        <dbReference type="HAMAP-Rule" id="MF_01659"/>
    </source>
</evidence>
<evidence type="ECO:0000259" key="8">
    <source>
        <dbReference type="Pfam" id="PF02775"/>
    </source>
</evidence>
<comment type="cofactor">
    <cofactor evidence="6">
        <name>thiamine diphosphate</name>
        <dbReference type="ChEBI" id="CHEBI:58937"/>
    </cofactor>
    <text evidence="6">Binds 1 thiamine pyrophosphate per subunit.</text>
</comment>
<organism evidence="10 11">
    <name type="scientific">Propioniciclava tarda</name>
    <dbReference type="NCBI Taxonomy" id="433330"/>
    <lineage>
        <taxon>Bacteria</taxon>
        <taxon>Bacillati</taxon>
        <taxon>Actinomycetota</taxon>
        <taxon>Actinomycetes</taxon>
        <taxon>Propionibacteriales</taxon>
        <taxon>Propionibacteriaceae</taxon>
        <taxon>Propioniciclava</taxon>
    </lineage>
</organism>
<gene>
    <name evidence="6 10" type="primary">menD</name>
    <name evidence="10" type="ORF">ET996_11060</name>
</gene>
<evidence type="ECO:0000256" key="3">
    <source>
        <dbReference type="ARBA" id="ARBA00022842"/>
    </source>
</evidence>
<evidence type="ECO:0000313" key="11">
    <source>
        <dbReference type="Proteomes" id="UP000291933"/>
    </source>
</evidence>
<evidence type="ECO:0000256" key="4">
    <source>
        <dbReference type="ARBA" id="ARBA00023052"/>
    </source>
</evidence>
<keyword evidence="11" id="KW-1185">Reference proteome</keyword>
<feature type="region of interest" description="Disordered" evidence="7">
    <location>
        <begin position="1"/>
        <end position="20"/>
    </location>
</feature>
<dbReference type="GO" id="GO:0030976">
    <property type="term" value="F:thiamine pyrophosphate binding"/>
    <property type="evidence" value="ECO:0007669"/>
    <property type="project" value="UniProtKB-UniRule"/>
</dbReference>
<comment type="pathway">
    <text evidence="6">Quinol/quinone metabolism; menaquinone biosynthesis.</text>
</comment>
<dbReference type="Gene3D" id="3.40.50.970">
    <property type="match status" value="2"/>
</dbReference>
<dbReference type="UniPathway" id="UPA01057">
    <property type="reaction ID" value="UER00164"/>
</dbReference>